<evidence type="ECO:0000313" key="2">
    <source>
        <dbReference type="EMBL" id="GAF68905.1"/>
    </source>
</evidence>
<accession>X0SYL6</accession>
<dbReference type="EMBL" id="BARS01005136">
    <property type="protein sequence ID" value="GAF68905.1"/>
    <property type="molecule type" value="Genomic_DNA"/>
</dbReference>
<dbReference type="CDD" id="cd07187">
    <property type="entry name" value="YvcK_like"/>
    <property type="match status" value="1"/>
</dbReference>
<dbReference type="HAMAP" id="MF_00973">
    <property type="entry name" value="Gluconeogen_factor"/>
    <property type="match status" value="1"/>
</dbReference>
<dbReference type="PANTHER" id="PTHR30135:SF3">
    <property type="entry name" value="GLUCONEOGENESIS FACTOR-RELATED"/>
    <property type="match status" value="1"/>
</dbReference>
<dbReference type="PANTHER" id="PTHR30135">
    <property type="entry name" value="UNCHARACTERIZED PROTEIN YVCK-RELATED"/>
    <property type="match status" value="1"/>
</dbReference>
<dbReference type="InterPro" id="IPR038136">
    <property type="entry name" value="CofD-like_dom_sf"/>
</dbReference>
<dbReference type="NCBIfam" id="TIGR01826">
    <property type="entry name" value="CofD_related"/>
    <property type="match status" value="1"/>
</dbReference>
<dbReference type="Pfam" id="PF01933">
    <property type="entry name" value="CofD"/>
    <property type="match status" value="1"/>
</dbReference>
<feature type="non-terminal residue" evidence="2">
    <location>
        <position position="1"/>
    </location>
</feature>
<gene>
    <name evidence="2" type="ORF">S01H1_10055</name>
</gene>
<dbReference type="InterPro" id="IPR002882">
    <property type="entry name" value="CofD"/>
</dbReference>
<dbReference type="SUPFAM" id="SSF142338">
    <property type="entry name" value="CofD-like"/>
    <property type="match status" value="1"/>
</dbReference>
<dbReference type="GO" id="GO:0043743">
    <property type="term" value="F:LPPG:FO 2-phospho-L-lactate transferase activity"/>
    <property type="evidence" value="ECO:0007669"/>
    <property type="project" value="InterPro"/>
</dbReference>
<protein>
    <recommendedName>
        <fullName evidence="3">Gluconeogenesis factor</fullName>
    </recommendedName>
</protein>
<proteinExistence type="inferred from homology"/>
<comment type="caution">
    <text evidence="2">The sequence shown here is derived from an EMBL/GenBank/DDBJ whole genome shotgun (WGS) entry which is preliminary data.</text>
</comment>
<name>X0SYL6_9ZZZZ</name>
<reference evidence="2" key="1">
    <citation type="journal article" date="2014" name="Front. Microbiol.">
        <title>High frequency of phylogenetically diverse reductive dehalogenase-homologous genes in deep subseafloor sedimentary metagenomes.</title>
        <authorList>
            <person name="Kawai M."/>
            <person name="Futagami T."/>
            <person name="Toyoda A."/>
            <person name="Takaki Y."/>
            <person name="Nishi S."/>
            <person name="Hori S."/>
            <person name="Arai W."/>
            <person name="Tsubouchi T."/>
            <person name="Morono Y."/>
            <person name="Uchiyama I."/>
            <person name="Ito T."/>
            <person name="Fujiyama A."/>
            <person name="Inagaki F."/>
            <person name="Takami H."/>
        </authorList>
    </citation>
    <scope>NUCLEOTIDE SEQUENCE</scope>
    <source>
        <strain evidence="2">Expedition CK06-06</strain>
    </source>
</reference>
<dbReference type="AlphaFoldDB" id="X0SYL6"/>
<sequence>NSSLLSAVLPRKRDSSLVNIIWGKRYLRRGPKIVAIGGGTGLSILLRGLKQYTGNLIAIVTVADDGGSSGRLRRELGIQPPGDLRNCIAALADAEPLMTRLFQYRFSDGSDLAGHSFGNLFIVAMSGVLGNFEEAIKQTSRVLAVRGQIVPSTLVDVTLEAKTENEETIQGEANISKSSSRIKEVRLQPPNPQACPEAIRAILEADVIVVGPGSLLTSVLPNLLVDGIKRAIKASSAQKVYVCNVATQPGETDGFNVIDHVRVLESHVGKGLFRHVLVNSNIENGLPETRRSQPVRIDGRDSLRTHLILADVVSEENRYHHDSKKLGEALIRLYYDRNHLNQTLAAEEEAAEAKVASAVE</sequence>
<dbReference type="InterPro" id="IPR010119">
    <property type="entry name" value="Gluconeogen_factor"/>
</dbReference>
<evidence type="ECO:0000256" key="1">
    <source>
        <dbReference type="ARBA" id="ARBA00022490"/>
    </source>
</evidence>
<organism evidence="2">
    <name type="scientific">marine sediment metagenome</name>
    <dbReference type="NCBI Taxonomy" id="412755"/>
    <lineage>
        <taxon>unclassified sequences</taxon>
        <taxon>metagenomes</taxon>
        <taxon>ecological metagenomes</taxon>
    </lineage>
</organism>
<keyword evidence="1" id="KW-0963">Cytoplasm</keyword>
<dbReference type="Gene3D" id="3.40.50.10680">
    <property type="entry name" value="CofD-like domains"/>
    <property type="match status" value="1"/>
</dbReference>
<evidence type="ECO:0008006" key="3">
    <source>
        <dbReference type="Google" id="ProtNLM"/>
    </source>
</evidence>